<reference evidence="3" key="1">
    <citation type="journal article" date="2019" name="Int. J. Syst. Evol. Microbiol.">
        <title>The Global Catalogue of Microorganisms (GCM) 10K type strain sequencing project: providing services to taxonomists for standard genome sequencing and annotation.</title>
        <authorList>
            <consortium name="The Broad Institute Genomics Platform"/>
            <consortium name="The Broad Institute Genome Sequencing Center for Infectious Disease"/>
            <person name="Wu L."/>
            <person name="Ma J."/>
        </authorList>
    </citation>
    <scope>NUCLEOTIDE SEQUENCE [LARGE SCALE GENOMIC DNA]</scope>
    <source>
        <strain evidence="3">CCUG 62953</strain>
    </source>
</reference>
<dbReference type="EMBL" id="JBHTMU010000013">
    <property type="protein sequence ID" value="MFD1342631.1"/>
    <property type="molecule type" value="Genomic_DNA"/>
</dbReference>
<evidence type="ECO:0000313" key="3">
    <source>
        <dbReference type="Proteomes" id="UP001597135"/>
    </source>
</evidence>
<comment type="caution">
    <text evidence="2">The sequence shown here is derived from an EMBL/GenBank/DDBJ whole genome shotgun (WGS) entry which is preliminary data.</text>
</comment>
<evidence type="ECO:0000313" key="2">
    <source>
        <dbReference type="EMBL" id="MFD1342631.1"/>
    </source>
</evidence>
<gene>
    <name evidence="2" type="ORF">ACFQ4E_09400</name>
</gene>
<dbReference type="Gene3D" id="3.90.1200.10">
    <property type="match status" value="1"/>
</dbReference>
<name>A0ABW3ZHV8_9RHOB</name>
<organism evidence="2 3">
    <name type="scientific">Litorisediminicola beolgyonensis</name>
    <dbReference type="NCBI Taxonomy" id="1173614"/>
    <lineage>
        <taxon>Bacteria</taxon>
        <taxon>Pseudomonadati</taxon>
        <taxon>Pseudomonadota</taxon>
        <taxon>Alphaproteobacteria</taxon>
        <taxon>Rhodobacterales</taxon>
        <taxon>Paracoccaceae</taxon>
        <taxon>Litorisediminicola</taxon>
    </lineage>
</organism>
<dbReference type="RefSeq" id="WP_386802870.1">
    <property type="nucleotide sequence ID" value="NZ_JBHTMU010000013.1"/>
</dbReference>
<dbReference type="Pfam" id="PF01636">
    <property type="entry name" value="APH"/>
    <property type="match status" value="1"/>
</dbReference>
<keyword evidence="3" id="KW-1185">Reference proteome</keyword>
<sequence length="324" mass="35567">MEDLDRDARALWPDLAREAGLDPSGWTASRLALRQDARVARVLLRMSRDGADLVLKYEARPERPEAFLAQMARHSEIAARFPSGAHMTVPPLLAIHPERQACLMGFVAGTHLSRLTEEAPASDHPALLRRAGAWIAAFHQSGFGERRPFRPKFQLDYLDRILAEMDAGTRRVAQDSRFRAAAARYRALAPGFAGRQSVTAALHGDLHMRNIVIGPQTAGLDFAEAGSAPVGHDLARLLVDYATLRADPKTIAPGDVLPAAARDGFFAGYDLVGPDDPSVGLLLRHRILADWWGLPATEAERSPAQDRRLRRLMALAERSFADPT</sequence>
<feature type="domain" description="Aminoglycoside phosphotransferase" evidence="1">
    <location>
        <begin position="44"/>
        <end position="247"/>
    </location>
</feature>
<dbReference type="SUPFAM" id="SSF56112">
    <property type="entry name" value="Protein kinase-like (PK-like)"/>
    <property type="match status" value="1"/>
</dbReference>
<dbReference type="Proteomes" id="UP001597135">
    <property type="component" value="Unassembled WGS sequence"/>
</dbReference>
<protein>
    <submittedName>
        <fullName evidence="2">Phosphotransferase</fullName>
    </submittedName>
</protein>
<evidence type="ECO:0000259" key="1">
    <source>
        <dbReference type="Pfam" id="PF01636"/>
    </source>
</evidence>
<proteinExistence type="predicted"/>
<accession>A0ABW3ZHV8</accession>
<dbReference type="InterPro" id="IPR011009">
    <property type="entry name" value="Kinase-like_dom_sf"/>
</dbReference>
<dbReference type="InterPro" id="IPR002575">
    <property type="entry name" value="Aminoglycoside_PTrfase"/>
</dbReference>